<keyword evidence="3" id="KW-0862">Zinc</keyword>
<dbReference type="CDD" id="cd00060">
    <property type="entry name" value="FHA"/>
    <property type="match status" value="1"/>
</dbReference>
<dbReference type="PROSITE" id="PS50006">
    <property type="entry name" value="FHA_DOMAIN"/>
    <property type="match status" value="1"/>
</dbReference>
<dbReference type="GO" id="GO:0008270">
    <property type="term" value="F:zinc ion binding"/>
    <property type="evidence" value="ECO:0007669"/>
    <property type="project" value="UniProtKB-KW"/>
</dbReference>
<dbReference type="SUPFAM" id="SSF57850">
    <property type="entry name" value="RING/U-box"/>
    <property type="match status" value="1"/>
</dbReference>
<dbReference type="EMBL" id="CAJZBQ010000053">
    <property type="protein sequence ID" value="CAG9331348.1"/>
    <property type="molecule type" value="Genomic_DNA"/>
</dbReference>
<comment type="caution">
    <text evidence="6">The sequence shown here is derived from an EMBL/GenBank/DDBJ whole genome shotgun (WGS) entry which is preliminary data.</text>
</comment>
<protein>
    <submittedName>
        <fullName evidence="6">Uncharacterized protein</fullName>
    </submittedName>
</protein>
<dbReference type="CDD" id="cd16495">
    <property type="entry name" value="RING_CH-C4HC3_MARCH"/>
    <property type="match status" value="1"/>
</dbReference>
<feature type="domain" description="FHA" evidence="4">
    <location>
        <begin position="334"/>
        <end position="378"/>
    </location>
</feature>
<evidence type="ECO:0000313" key="6">
    <source>
        <dbReference type="EMBL" id="CAG9331348.1"/>
    </source>
</evidence>
<dbReference type="Gene3D" id="3.30.40.10">
    <property type="entry name" value="Zinc/RING finger domain, C3HC4 (zinc finger)"/>
    <property type="match status" value="1"/>
</dbReference>
<proteinExistence type="predicted"/>
<evidence type="ECO:0000259" key="5">
    <source>
        <dbReference type="PROSITE" id="PS51292"/>
    </source>
</evidence>
<dbReference type="AlphaFoldDB" id="A0AAU9K6T4"/>
<keyword evidence="1" id="KW-0479">Metal-binding</keyword>
<evidence type="ECO:0000256" key="2">
    <source>
        <dbReference type="ARBA" id="ARBA00022771"/>
    </source>
</evidence>
<organism evidence="6 7">
    <name type="scientific">Blepharisma stoltei</name>
    <dbReference type="NCBI Taxonomy" id="1481888"/>
    <lineage>
        <taxon>Eukaryota</taxon>
        <taxon>Sar</taxon>
        <taxon>Alveolata</taxon>
        <taxon>Ciliophora</taxon>
        <taxon>Postciliodesmatophora</taxon>
        <taxon>Heterotrichea</taxon>
        <taxon>Heterotrichida</taxon>
        <taxon>Blepharismidae</taxon>
        <taxon>Blepharisma</taxon>
    </lineage>
</organism>
<sequence length="486" mass="56077">MMQKWLQENPRVAFPEIEIPQLEKILFSLRRYWKDFKAVINFLSNFFIYFINKMTENTYLEIKTSTWHRDTNGLYDYQASITAKNHFTINYSAVLHRANNSCILNSSSWNRKLSEDSNPILSIKARGGEFIIQQSGNELNERLWLVIKSIRNNGVRGYKICEGDWIRLGRVKLQVKKICTDTTKKALENESVIVADGENPKFQYFEPLRGDSNEVMACRICLNNENSTENPLISPCYCTGTMKHIHISCLQEWLKNKAVVISKFQKVTSFFWNELSCEICKAPFPLSIYIKGVRFDLIKIENPGRPYVLLEDYSPERHEIRCLRIVSLNNGESASLGRGNKISLKIPDVSVSRRHCKLKFIENNFILEDTNSKFGTLVLMKKSFVLQPHTEVTVQIGRTIVHLLSKEPFSYKSCLWAFGIKKVMPITYCSYLTQADIIEDNPAAFGSSRDKTLLDFEPDLAISQHEFSIAREEEKSSSNENINQLI</sequence>
<dbReference type="PANTHER" id="PTHR46210">
    <property type="entry name" value="FHA DOMAIN-CONTAINING PROTEIN"/>
    <property type="match status" value="1"/>
</dbReference>
<dbReference type="Pfam" id="PF12906">
    <property type="entry name" value="RINGv"/>
    <property type="match status" value="1"/>
</dbReference>
<dbReference type="SUPFAM" id="SSF49879">
    <property type="entry name" value="SMAD/FHA domain"/>
    <property type="match status" value="1"/>
</dbReference>
<accession>A0AAU9K6T4</accession>
<reference evidence="6" key="1">
    <citation type="submission" date="2021-09" db="EMBL/GenBank/DDBJ databases">
        <authorList>
            <consortium name="AG Swart"/>
            <person name="Singh M."/>
            <person name="Singh A."/>
            <person name="Seah K."/>
            <person name="Emmerich C."/>
        </authorList>
    </citation>
    <scope>NUCLEOTIDE SEQUENCE</scope>
    <source>
        <strain evidence="6">ATCC30299</strain>
    </source>
</reference>
<dbReference type="Pfam" id="PF00498">
    <property type="entry name" value="FHA"/>
    <property type="match status" value="1"/>
</dbReference>
<dbReference type="InterPro" id="IPR008984">
    <property type="entry name" value="SMAD_FHA_dom_sf"/>
</dbReference>
<dbReference type="SMART" id="SM00744">
    <property type="entry name" value="RINGv"/>
    <property type="match status" value="1"/>
</dbReference>
<dbReference type="PANTHER" id="PTHR46210:SF1">
    <property type="entry name" value="FHA DOMAIN-CONTAINING PROTEIN"/>
    <property type="match status" value="1"/>
</dbReference>
<keyword evidence="2" id="KW-0863">Zinc-finger</keyword>
<dbReference type="Proteomes" id="UP001162131">
    <property type="component" value="Unassembled WGS sequence"/>
</dbReference>
<name>A0AAU9K6T4_9CILI</name>
<evidence type="ECO:0000259" key="4">
    <source>
        <dbReference type="PROSITE" id="PS50006"/>
    </source>
</evidence>
<dbReference type="SMART" id="SM00240">
    <property type="entry name" value="FHA"/>
    <property type="match status" value="1"/>
</dbReference>
<feature type="domain" description="RING-CH-type" evidence="5">
    <location>
        <begin position="210"/>
        <end position="287"/>
    </location>
</feature>
<gene>
    <name evidence="6" type="ORF">BSTOLATCC_MIC53420</name>
</gene>
<evidence type="ECO:0000313" key="7">
    <source>
        <dbReference type="Proteomes" id="UP001162131"/>
    </source>
</evidence>
<evidence type="ECO:0000256" key="3">
    <source>
        <dbReference type="ARBA" id="ARBA00022833"/>
    </source>
</evidence>
<dbReference type="PROSITE" id="PS51292">
    <property type="entry name" value="ZF_RING_CH"/>
    <property type="match status" value="1"/>
</dbReference>
<dbReference type="InterPro" id="IPR013083">
    <property type="entry name" value="Znf_RING/FYVE/PHD"/>
</dbReference>
<evidence type="ECO:0000256" key="1">
    <source>
        <dbReference type="ARBA" id="ARBA00022723"/>
    </source>
</evidence>
<dbReference type="Gene3D" id="2.60.200.20">
    <property type="match status" value="1"/>
</dbReference>
<dbReference type="InterPro" id="IPR011016">
    <property type="entry name" value="Znf_RING-CH"/>
</dbReference>
<dbReference type="InterPro" id="IPR000253">
    <property type="entry name" value="FHA_dom"/>
</dbReference>
<keyword evidence="7" id="KW-1185">Reference proteome</keyword>